<gene>
    <name evidence="3" type="ORF">IPP15_04550</name>
</gene>
<name>A0A9D7XM04_9BACT</name>
<feature type="domain" description="Peptidase M1 membrane alanine aminopeptidase" evidence="2">
    <location>
        <begin position="297"/>
        <end position="502"/>
    </location>
</feature>
<evidence type="ECO:0000313" key="3">
    <source>
        <dbReference type="EMBL" id="MBK9981684.1"/>
    </source>
</evidence>
<reference evidence="3 4" key="1">
    <citation type="submission" date="2020-10" db="EMBL/GenBank/DDBJ databases">
        <title>Connecting structure to function with the recovery of over 1000 high-quality activated sludge metagenome-assembled genomes encoding full-length rRNA genes using long-read sequencing.</title>
        <authorList>
            <person name="Singleton C.M."/>
            <person name="Petriglieri F."/>
            <person name="Kristensen J.M."/>
            <person name="Kirkegaard R.H."/>
            <person name="Michaelsen T.Y."/>
            <person name="Andersen M.H."/>
            <person name="Karst S.M."/>
            <person name="Dueholm M.S."/>
            <person name="Nielsen P.H."/>
            <person name="Albertsen M."/>
        </authorList>
    </citation>
    <scope>NUCLEOTIDE SEQUENCE [LARGE SCALE GENOMIC DNA]</scope>
    <source>
        <strain evidence="3">Ribe_18-Q3-R11-54_MAXAC.273</strain>
    </source>
</reference>
<dbReference type="Proteomes" id="UP000808337">
    <property type="component" value="Unassembled WGS sequence"/>
</dbReference>
<comment type="caution">
    <text evidence="3">The sequence shown here is derived from an EMBL/GenBank/DDBJ whole genome shotgun (WGS) entry which is preliminary data.</text>
</comment>
<dbReference type="GO" id="GO:0008270">
    <property type="term" value="F:zinc ion binding"/>
    <property type="evidence" value="ECO:0007669"/>
    <property type="project" value="InterPro"/>
</dbReference>
<dbReference type="PANTHER" id="PTHR45726:SF3">
    <property type="entry name" value="LEUKOTRIENE A-4 HYDROLASE"/>
    <property type="match status" value="1"/>
</dbReference>
<dbReference type="CDD" id="cd09604">
    <property type="entry name" value="M1_APN_like"/>
    <property type="match status" value="1"/>
</dbReference>
<dbReference type="Pfam" id="PF01433">
    <property type="entry name" value="Peptidase_M1"/>
    <property type="match status" value="1"/>
</dbReference>
<sequence length="972" mass="111193">MSIQQKLLCSASKTLKSLFIKSLFLFCFLVVYSSIHAQRPIYKITATLNSFGTDTMRGTIDITWTNRSNAPLDKLGIHLWPNAYSDRNSTLSKQMVEQGHFDLLHARDEDLGGLYDLAFTSASGLPQKLTLDENNIDIGWINLNTPLNPHATIHLSSAYTLIIPKSFSRLGRTGDAYQLTQWYPHIAVYDDQGWHMMPYLDQGEYYNDFADYEVSITVPQRYKVAATGVLQSSEQKGDLIQWNFKASNVIDFAFFASPTFRHETLKVNVGAEEPVELNIYTDAWNTQDWKSAVLYGERALKFYSDWLGPYPYPQMSVVDAPFSKGGFMEYPMVAQIGATVDAAELDRVIAHEIGHTWLYGILASDERTHPWLDEGFNSFMEEQYMKAYYKDADESVFPTIIRDRHSMPDNVALKHAIRFNGDLQPSNTPPEHQKSDQYLLSAYLLPEEGLDMMLSMVGEEKMKMMFRQYFQDRKFTHVAPADIKASFEKICNCDLTWFFDGWANHAHEVDYRLKKFDSKLNNVTIENHGTSTIPVLVSGYEGHEKVTQNWIDGFAGKKVIHLDKNVDEVRLYDGLMGVNKNWQANSKPRNFKPSLTLFPKISNYFNPEINVTPVLGNNIADGFMTGLALTSGLFPQHHLKWFVMPMYGYDSQKIRYYGEGRYITDLKSNLFDKLLISVAASSFGYNLDTSYQFIDHFLRVSPSVGLKLNTTLDQPHLTRWIKYRYVDITQYYGKSNINNTYSRQQRHYGIHELAYQMSSDVSIMPYKAVANIQAGNGFVRLNVNYHQHFLGKDKMHGLWVHGFGGWLPYFNNSFATTAFSFNGIPSSGTAEKDYMFDEWLSGRNETGGLSGHQLFMRDAELKTLATVGISEKWMLAGGVSTALPLKYLHVYMDGTLYHSGVEQKPVFSYTGGLAVILWKDVFEVYVPILESRDIRESINFTYRNMWFDKICFQANFKLANPLNVVDGIQLKY</sequence>
<evidence type="ECO:0000259" key="2">
    <source>
        <dbReference type="Pfam" id="PF01433"/>
    </source>
</evidence>
<feature type="binding site" evidence="1">
    <location>
        <position position="355"/>
    </location>
    <ligand>
        <name>Zn(2+)</name>
        <dbReference type="ChEBI" id="CHEBI:29105"/>
        <note>catalytic</note>
    </ligand>
</feature>
<accession>A0A9D7XM04</accession>
<keyword evidence="1" id="KW-0479">Metal-binding</keyword>
<dbReference type="InterPro" id="IPR034015">
    <property type="entry name" value="M1_LTA4H"/>
</dbReference>
<dbReference type="AlphaFoldDB" id="A0A9D7XM04"/>
<dbReference type="Gene3D" id="1.10.390.10">
    <property type="entry name" value="Neutral Protease Domain 2"/>
    <property type="match status" value="1"/>
</dbReference>
<dbReference type="EMBL" id="JADKGY010000001">
    <property type="protein sequence ID" value="MBK9981684.1"/>
    <property type="molecule type" value="Genomic_DNA"/>
</dbReference>
<dbReference type="PANTHER" id="PTHR45726">
    <property type="entry name" value="LEUKOTRIENE A-4 HYDROLASE"/>
    <property type="match status" value="1"/>
</dbReference>
<dbReference type="SUPFAM" id="SSF55486">
    <property type="entry name" value="Metalloproteases ('zincins'), catalytic domain"/>
    <property type="match status" value="1"/>
</dbReference>
<evidence type="ECO:0000313" key="4">
    <source>
        <dbReference type="Proteomes" id="UP000808337"/>
    </source>
</evidence>
<organism evidence="3 4">
    <name type="scientific">Candidatus Opimibacter skivensis</name>
    <dbReference type="NCBI Taxonomy" id="2982028"/>
    <lineage>
        <taxon>Bacteria</taxon>
        <taxon>Pseudomonadati</taxon>
        <taxon>Bacteroidota</taxon>
        <taxon>Saprospiria</taxon>
        <taxon>Saprospirales</taxon>
        <taxon>Saprospiraceae</taxon>
        <taxon>Candidatus Opimibacter</taxon>
    </lineage>
</organism>
<comment type="cofactor">
    <cofactor evidence="1">
        <name>Zn(2+)</name>
        <dbReference type="ChEBI" id="CHEBI:29105"/>
    </cofactor>
    <text evidence="1">Binds 1 zinc ion per subunit.</text>
</comment>
<protein>
    <submittedName>
        <fullName evidence="3">M1 family metallopeptidase</fullName>
    </submittedName>
</protein>
<dbReference type="InterPro" id="IPR027268">
    <property type="entry name" value="Peptidase_M4/M1_CTD_sf"/>
</dbReference>
<evidence type="ECO:0000256" key="1">
    <source>
        <dbReference type="PIRSR" id="PIRSR634015-3"/>
    </source>
</evidence>
<feature type="binding site" evidence="1">
    <location>
        <position position="374"/>
    </location>
    <ligand>
        <name>Zn(2+)</name>
        <dbReference type="ChEBI" id="CHEBI:29105"/>
        <note>catalytic</note>
    </ligand>
</feature>
<dbReference type="GO" id="GO:0008237">
    <property type="term" value="F:metallopeptidase activity"/>
    <property type="evidence" value="ECO:0007669"/>
    <property type="project" value="InterPro"/>
</dbReference>
<dbReference type="InterPro" id="IPR014782">
    <property type="entry name" value="Peptidase_M1_dom"/>
</dbReference>
<proteinExistence type="predicted"/>
<keyword evidence="1" id="KW-0862">Zinc</keyword>
<feature type="binding site" evidence="1">
    <location>
        <position position="351"/>
    </location>
    <ligand>
        <name>Zn(2+)</name>
        <dbReference type="ChEBI" id="CHEBI:29105"/>
        <note>catalytic</note>
    </ligand>
</feature>